<accession>A0ACB7ZY69</accession>
<protein>
    <submittedName>
        <fullName evidence="1">Uncharacterized protein</fullName>
    </submittedName>
</protein>
<evidence type="ECO:0000313" key="1">
    <source>
        <dbReference type="EMBL" id="KAH7905659.1"/>
    </source>
</evidence>
<dbReference type="EMBL" id="MU268148">
    <property type="protein sequence ID" value="KAH7905659.1"/>
    <property type="molecule type" value="Genomic_DNA"/>
</dbReference>
<comment type="caution">
    <text evidence="1">The sequence shown here is derived from an EMBL/GenBank/DDBJ whole genome shotgun (WGS) entry which is preliminary data.</text>
</comment>
<proteinExistence type="predicted"/>
<keyword evidence="2" id="KW-1185">Reference proteome</keyword>
<evidence type="ECO:0000313" key="2">
    <source>
        <dbReference type="Proteomes" id="UP000790377"/>
    </source>
</evidence>
<sequence>MSSNFRSVSSVQDFFSALSIPELSSFAESHPHLQEDVNRHICTSRDSIIIPFCSNVRGFWESLRSGRGVVSGSAALKLILPQWTCGWQIQDLDLYLAHGHETNLIAFLANEGFIVVGIVEDGYGELAGEAIDKVISLRRGEKSIDVIIASSSLSAIAPIFRFHSTPVMNFFNAEVVFSAYPGLTIRYQGLVNYGRITTAGQEEKGHLLRCWQKYENRGYRFKEVSRRTVSDAWSPTVALLKVPYGVPLDENE</sequence>
<dbReference type="Proteomes" id="UP000790377">
    <property type="component" value="Unassembled WGS sequence"/>
</dbReference>
<name>A0ACB7ZY69_9AGAM</name>
<organism evidence="1 2">
    <name type="scientific">Hygrophoropsis aurantiaca</name>
    <dbReference type="NCBI Taxonomy" id="72124"/>
    <lineage>
        <taxon>Eukaryota</taxon>
        <taxon>Fungi</taxon>
        <taxon>Dikarya</taxon>
        <taxon>Basidiomycota</taxon>
        <taxon>Agaricomycotina</taxon>
        <taxon>Agaricomycetes</taxon>
        <taxon>Agaricomycetidae</taxon>
        <taxon>Boletales</taxon>
        <taxon>Coniophorineae</taxon>
        <taxon>Hygrophoropsidaceae</taxon>
        <taxon>Hygrophoropsis</taxon>
    </lineage>
</organism>
<reference evidence="1" key="1">
    <citation type="journal article" date="2021" name="New Phytol.">
        <title>Evolutionary innovations through gain and loss of genes in the ectomycorrhizal Boletales.</title>
        <authorList>
            <person name="Wu G."/>
            <person name="Miyauchi S."/>
            <person name="Morin E."/>
            <person name="Kuo A."/>
            <person name="Drula E."/>
            <person name="Varga T."/>
            <person name="Kohler A."/>
            <person name="Feng B."/>
            <person name="Cao Y."/>
            <person name="Lipzen A."/>
            <person name="Daum C."/>
            <person name="Hundley H."/>
            <person name="Pangilinan J."/>
            <person name="Johnson J."/>
            <person name="Barry K."/>
            <person name="LaButti K."/>
            <person name="Ng V."/>
            <person name="Ahrendt S."/>
            <person name="Min B."/>
            <person name="Choi I.G."/>
            <person name="Park H."/>
            <person name="Plett J.M."/>
            <person name="Magnuson J."/>
            <person name="Spatafora J.W."/>
            <person name="Nagy L.G."/>
            <person name="Henrissat B."/>
            <person name="Grigoriev I.V."/>
            <person name="Yang Z.L."/>
            <person name="Xu J."/>
            <person name="Martin F.M."/>
        </authorList>
    </citation>
    <scope>NUCLEOTIDE SEQUENCE</scope>
    <source>
        <strain evidence="1">ATCC 28755</strain>
    </source>
</reference>
<gene>
    <name evidence="1" type="ORF">BJ138DRAFT_1118279</name>
</gene>